<sequence>MPKLFPWLEFKLRAPIEARFLLCILAQSLCVRDFVISHLLVLL</sequence>
<accession>A0A2P2PYQ5</accession>
<name>A0A2P2PYQ5_RHIMU</name>
<dbReference type="EMBL" id="GGEC01079305">
    <property type="protein sequence ID" value="MBX59789.1"/>
    <property type="molecule type" value="Transcribed_RNA"/>
</dbReference>
<evidence type="ECO:0000313" key="1">
    <source>
        <dbReference type="EMBL" id="MBX59789.1"/>
    </source>
</evidence>
<proteinExistence type="predicted"/>
<protein>
    <submittedName>
        <fullName evidence="1">Uncharacterized protein</fullName>
    </submittedName>
</protein>
<dbReference type="AlphaFoldDB" id="A0A2P2PYQ5"/>
<reference evidence="1" key="1">
    <citation type="submission" date="2018-02" db="EMBL/GenBank/DDBJ databases">
        <title>Rhizophora mucronata_Transcriptome.</title>
        <authorList>
            <person name="Meera S.P."/>
            <person name="Sreeshan A."/>
            <person name="Augustine A."/>
        </authorList>
    </citation>
    <scope>NUCLEOTIDE SEQUENCE</scope>
    <source>
        <tissue evidence="1">Leaf</tissue>
    </source>
</reference>
<organism evidence="1">
    <name type="scientific">Rhizophora mucronata</name>
    <name type="common">Asiatic mangrove</name>
    <dbReference type="NCBI Taxonomy" id="61149"/>
    <lineage>
        <taxon>Eukaryota</taxon>
        <taxon>Viridiplantae</taxon>
        <taxon>Streptophyta</taxon>
        <taxon>Embryophyta</taxon>
        <taxon>Tracheophyta</taxon>
        <taxon>Spermatophyta</taxon>
        <taxon>Magnoliopsida</taxon>
        <taxon>eudicotyledons</taxon>
        <taxon>Gunneridae</taxon>
        <taxon>Pentapetalae</taxon>
        <taxon>rosids</taxon>
        <taxon>fabids</taxon>
        <taxon>Malpighiales</taxon>
        <taxon>Rhizophoraceae</taxon>
        <taxon>Rhizophora</taxon>
    </lineage>
</organism>